<keyword evidence="3" id="KW-0449">Lipoprotein</keyword>
<evidence type="ECO:0000313" key="3">
    <source>
        <dbReference type="EMBL" id="AEI63278.1"/>
    </source>
</evidence>
<dbReference type="EMBL" id="CP002830">
    <property type="protein sequence ID" value="AEI63278.1"/>
    <property type="molecule type" value="Genomic_DNA"/>
</dbReference>
<evidence type="ECO:0000256" key="2">
    <source>
        <dbReference type="SAM" id="MobiDB-lite"/>
    </source>
</evidence>
<reference evidence="3 4" key="1">
    <citation type="journal article" date="2011" name="J. Bacteriol.">
        <title>Genome sequence of the halotolerant marine bacterium Myxococcus fulvus HW-1.</title>
        <authorList>
            <person name="Li Z.F."/>
            <person name="Li X."/>
            <person name="Liu H."/>
            <person name="Liu X."/>
            <person name="Han K."/>
            <person name="Wu Z.H."/>
            <person name="Hu W."/>
            <person name="Li F.F."/>
            <person name="Li Y.Z."/>
        </authorList>
    </citation>
    <scope>NUCLEOTIDE SEQUENCE [LARGE SCALE GENOMIC DNA]</scope>
    <source>
        <strain evidence="4">ATCC BAA-855 / HW-1</strain>
    </source>
</reference>
<protein>
    <submittedName>
        <fullName evidence="3">Putative lipoprotein</fullName>
    </submittedName>
</protein>
<organism evidence="3 4">
    <name type="scientific">Myxococcus fulvus (strain ATCC BAA-855 / HW-1)</name>
    <dbReference type="NCBI Taxonomy" id="483219"/>
    <lineage>
        <taxon>Bacteria</taxon>
        <taxon>Pseudomonadati</taxon>
        <taxon>Myxococcota</taxon>
        <taxon>Myxococcia</taxon>
        <taxon>Myxococcales</taxon>
        <taxon>Cystobacterineae</taxon>
        <taxon>Myxococcaceae</taxon>
        <taxon>Myxococcus</taxon>
    </lineage>
</organism>
<keyword evidence="1" id="KW-0175">Coiled coil</keyword>
<dbReference type="HOGENOM" id="CLU_1969205_0_0_7"/>
<feature type="coiled-coil region" evidence="1">
    <location>
        <begin position="36"/>
        <end position="63"/>
    </location>
</feature>
<proteinExistence type="predicted"/>
<dbReference type="Proteomes" id="UP000000488">
    <property type="component" value="Chromosome"/>
</dbReference>
<accession>F8CA28</accession>
<dbReference type="AlphaFoldDB" id="F8CA28"/>
<gene>
    <name evidence="3" type="ordered locus">LILAB_06805</name>
</gene>
<sequence>MGGASTAGGDVGIRRVWLGLSMAMGLFLGTGCMSPSQEAQERLAALEAEGEAMDEVLDSVEERLLGNQAMLQTWQELGRRHREVTQLHCESSDPHMVAMMKHYKKQEDRARKLRRRGSGVASVDKAVLTSGKSARGNN</sequence>
<feature type="region of interest" description="Disordered" evidence="2">
    <location>
        <begin position="104"/>
        <end position="138"/>
    </location>
</feature>
<evidence type="ECO:0000256" key="1">
    <source>
        <dbReference type="SAM" id="Coils"/>
    </source>
</evidence>
<evidence type="ECO:0000313" key="4">
    <source>
        <dbReference type="Proteomes" id="UP000000488"/>
    </source>
</evidence>
<dbReference type="KEGG" id="mfu:LILAB_06805"/>
<name>F8CA28_MYXFH</name>